<dbReference type="OrthoDB" id="9776368at2"/>
<dbReference type="Proteomes" id="UP000304864">
    <property type="component" value="Chromosome"/>
</dbReference>
<dbReference type="InterPro" id="IPR023198">
    <property type="entry name" value="PGP-like_dom2"/>
</dbReference>
<dbReference type="GO" id="GO:0008967">
    <property type="term" value="F:phosphoglycolate phosphatase activity"/>
    <property type="evidence" value="ECO:0007669"/>
    <property type="project" value="TreeGrafter"/>
</dbReference>
<keyword evidence="4" id="KW-0119">Carbohydrate metabolism</keyword>
<evidence type="ECO:0000256" key="2">
    <source>
        <dbReference type="ARBA" id="ARBA00022801"/>
    </source>
</evidence>
<dbReference type="RefSeq" id="WP_138564779.1">
    <property type="nucleotide sequence ID" value="NZ_CP040602.1"/>
</dbReference>
<dbReference type="NCBIfam" id="TIGR01509">
    <property type="entry name" value="HAD-SF-IA-v3"/>
    <property type="match status" value="1"/>
</dbReference>
<dbReference type="InterPro" id="IPR023214">
    <property type="entry name" value="HAD_sf"/>
</dbReference>
<dbReference type="InterPro" id="IPR036412">
    <property type="entry name" value="HAD-like_sf"/>
</dbReference>
<dbReference type="Pfam" id="PF13419">
    <property type="entry name" value="HAD_2"/>
    <property type="match status" value="1"/>
</dbReference>
<sequence>MSIKCVLFDLDGTLLDTSMDFTQALKKTCMEFNQPVLNYQHVRNSVSKGGLAMTKLAFPHLEGDALEEKRQRFLQHYLTDIDTHTQLFPGLLKGLQHLADNNIAWGIVTNKPQHLTKQLLQSFNFPSQPKSIVAGDTLSVRKPDPAPMFLAAEQCGVKPEECIYIGDHPRDIEAGINAKMLTGAALFGYLPEEASEKDWPADVFFHTPAEISEFIITKLNIA</sequence>
<keyword evidence="6" id="KW-1185">Reference proteome</keyword>
<dbReference type="SFLD" id="SFLDG01129">
    <property type="entry name" value="C1.5:_HAD__Beta-PGM__Phosphata"/>
    <property type="match status" value="1"/>
</dbReference>
<dbReference type="NCBIfam" id="TIGR01549">
    <property type="entry name" value="HAD-SF-IA-v1"/>
    <property type="match status" value="1"/>
</dbReference>
<reference evidence="5 6" key="1">
    <citation type="submission" date="2019-05" db="EMBL/GenBank/DDBJ databases">
        <title>Thiomicrorhabdus sediminis sp. nov, a novel sulfur-oxidizing bacterium isolated from coastal sediment.</title>
        <authorList>
            <person name="Liu X."/>
        </authorList>
    </citation>
    <scope>NUCLEOTIDE SEQUENCE [LARGE SCALE GENOMIC DNA]</scope>
    <source>
        <strain evidence="5 6">G1</strain>
    </source>
</reference>
<accession>A0A4P9K558</accession>
<dbReference type="SFLD" id="SFLDG01135">
    <property type="entry name" value="C1.5.6:_HAD__Beta-PGM__Phospha"/>
    <property type="match status" value="1"/>
</dbReference>
<dbReference type="GO" id="GO:0006281">
    <property type="term" value="P:DNA repair"/>
    <property type="evidence" value="ECO:0007669"/>
    <property type="project" value="TreeGrafter"/>
</dbReference>
<dbReference type="GO" id="GO:0046872">
    <property type="term" value="F:metal ion binding"/>
    <property type="evidence" value="ECO:0007669"/>
    <property type="project" value="UniProtKB-KW"/>
</dbReference>
<dbReference type="InterPro" id="IPR041492">
    <property type="entry name" value="HAD_2"/>
</dbReference>
<dbReference type="Gene3D" id="1.10.150.240">
    <property type="entry name" value="Putative phosphatase, domain 2"/>
    <property type="match status" value="1"/>
</dbReference>
<dbReference type="PANTHER" id="PTHR43434:SF23">
    <property type="entry name" value="PHOSPHOGLYCOLATE PHOSPHATASE"/>
    <property type="match status" value="1"/>
</dbReference>
<keyword evidence="3" id="KW-0460">Magnesium</keyword>
<dbReference type="GO" id="GO:0005829">
    <property type="term" value="C:cytosol"/>
    <property type="evidence" value="ECO:0007669"/>
    <property type="project" value="TreeGrafter"/>
</dbReference>
<dbReference type="KEGG" id="thig:FE785_05385"/>
<keyword evidence="2 5" id="KW-0378">Hydrolase</keyword>
<evidence type="ECO:0000256" key="4">
    <source>
        <dbReference type="ARBA" id="ARBA00023277"/>
    </source>
</evidence>
<organism evidence="5 6">
    <name type="scientific">Thiomicrorhabdus sediminis</name>
    <dbReference type="NCBI Taxonomy" id="2580412"/>
    <lineage>
        <taxon>Bacteria</taxon>
        <taxon>Pseudomonadati</taxon>
        <taxon>Pseudomonadota</taxon>
        <taxon>Gammaproteobacteria</taxon>
        <taxon>Thiotrichales</taxon>
        <taxon>Piscirickettsiaceae</taxon>
        <taxon>Thiomicrorhabdus</taxon>
    </lineage>
</organism>
<name>A0A4P9K558_9GAMM</name>
<dbReference type="SFLD" id="SFLDS00003">
    <property type="entry name" value="Haloacid_Dehalogenase"/>
    <property type="match status" value="1"/>
</dbReference>
<evidence type="ECO:0000256" key="1">
    <source>
        <dbReference type="ARBA" id="ARBA00022723"/>
    </source>
</evidence>
<protein>
    <submittedName>
        <fullName evidence="5">HAD family hydrolase</fullName>
    </submittedName>
</protein>
<dbReference type="InterPro" id="IPR050155">
    <property type="entry name" value="HAD-like_hydrolase_sf"/>
</dbReference>
<dbReference type="PANTHER" id="PTHR43434">
    <property type="entry name" value="PHOSPHOGLYCOLATE PHOSPHATASE"/>
    <property type="match status" value="1"/>
</dbReference>
<dbReference type="SUPFAM" id="SSF56784">
    <property type="entry name" value="HAD-like"/>
    <property type="match status" value="1"/>
</dbReference>
<evidence type="ECO:0000313" key="6">
    <source>
        <dbReference type="Proteomes" id="UP000304864"/>
    </source>
</evidence>
<proteinExistence type="predicted"/>
<evidence type="ECO:0000313" key="5">
    <source>
        <dbReference type="EMBL" id="QCU90102.1"/>
    </source>
</evidence>
<dbReference type="InterPro" id="IPR006439">
    <property type="entry name" value="HAD-SF_hydro_IA"/>
</dbReference>
<dbReference type="Gene3D" id="3.40.50.1000">
    <property type="entry name" value="HAD superfamily/HAD-like"/>
    <property type="match status" value="1"/>
</dbReference>
<gene>
    <name evidence="5" type="ORF">FE785_05385</name>
</gene>
<dbReference type="AlphaFoldDB" id="A0A4P9K558"/>
<evidence type="ECO:0000256" key="3">
    <source>
        <dbReference type="ARBA" id="ARBA00022842"/>
    </source>
</evidence>
<keyword evidence="1" id="KW-0479">Metal-binding</keyword>
<dbReference type="EMBL" id="CP040602">
    <property type="protein sequence ID" value="QCU90102.1"/>
    <property type="molecule type" value="Genomic_DNA"/>
</dbReference>